<dbReference type="EMBL" id="JAACNH010000003">
    <property type="protein sequence ID" value="KAG8446508.1"/>
    <property type="molecule type" value="Genomic_DNA"/>
</dbReference>
<name>A0A8T2JRQ4_9PIPI</name>
<accession>A0A8T2JRQ4</accession>
<dbReference type="Proteomes" id="UP000812440">
    <property type="component" value="Chromosome 8_10"/>
</dbReference>
<evidence type="ECO:0000313" key="2">
    <source>
        <dbReference type="Proteomes" id="UP000812440"/>
    </source>
</evidence>
<proteinExistence type="predicted"/>
<reference evidence="1" key="1">
    <citation type="thesis" date="2020" institute="ProQuest LLC" country="789 East Eisenhower Parkway, Ann Arbor, MI, USA">
        <title>Comparative Genomics and Chromosome Evolution.</title>
        <authorList>
            <person name="Mudd A.B."/>
        </authorList>
    </citation>
    <scope>NUCLEOTIDE SEQUENCE</scope>
    <source>
        <strain evidence="1">Female2</strain>
        <tissue evidence="1">Blood</tissue>
    </source>
</reference>
<protein>
    <submittedName>
        <fullName evidence="1">Uncharacterized protein</fullName>
    </submittedName>
</protein>
<keyword evidence="2" id="KW-1185">Reference proteome</keyword>
<organism evidence="1 2">
    <name type="scientific">Hymenochirus boettgeri</name>
    <name type="common">Congo dwarf clawed frog</name>
    <dbReference type="NCBI Taxonomy" id="247094"/>
    <lineage>
        <taxon>Eukaryota</taxon>
        <taxon>Metazoa</taxon>
        <taxon>Chordata</taxon>
        <taxon>Craniata</taxon>
        <taxon>Vertebrata</taxon>
        <taxon>Euteleostomi</taxon>
        <taxon>Amphibia</taxon>
        <taxon>Batrachia</taxon>
        <taxon>Anura</taxon>
        <taxon>Pipoidea</taxon>
        <taxon>Pipidae</taxon>
        <taxon>Pipinae</taxon>
        <taxon>Hymenochirus</taxon>
    </lineage>
</organism>
<sequence>MKRINLIQTIHKQQQEIKKKKIRQKRILPLNKQHNKTFYCNRIRYKRKKSKKKKKYENEDKRAEYLHQLKALRINPVIAGGICDPLLRHLHKKRGG</sequence>
<comment type="caution">
    <text evidence="1">The sequence shown here is derived from an EMBL/GenBank/DDBJ whole genome shotgun (WGS) entry which is preliminary data.</text>
</comment>
<dbReference type="AlphaFoldDB" id="A0A8T2JRQ4"/>
<gene>
    <name evidence="1" type="ORF">GDO86_014096</name>
</gene>
<evidence type="ECO:0000313" key="1">
    <source>
        <dbReference type="EMBL" id="KAG8446508.1"/>
    </source>
</evidence>